<evidence type="ECO:0000313" key="2">
    <source>
        <dbReference type="EMBL" id="GAB51729.1"/>
    </source>
</evidence>
<dbReference type="RefSeq" id="WP_002435117.1">
    <property type="nucleotide sequence ID" value="NZ_BAFF01000003.1"/>
</dbReference>
<reference evidence="2 3" key="1">
    <citation type="submission" date="2012-02" db="EMBL/GenBank/DDBJ databases">
        <title>Whole genome shotgun sequence of Escherichia hermannii NBRC 105704.</title>
        <authorList>
            <person name="Yoshida I."/>
            <person name="Hosoyama A."/>
            <person name="Tsuchikane K."/>
            <person name="Katsumata H."/>
            <person name="Yamazaki S."/>
            <person name="Fujita N."/>
        </authorList>
    </citation>
    <scope>NUCLEOTIDE SEQUENCE [LARGE SCALE GENOMIC DNA]</scope>
    <source>
        <strain evidence="2 3">NBRC 105704</strain>
    </source>
</reference>
<dbReference type="Proteomes" id="UP000010297">
    <property type="component" value="Unassembled WGS sequence"/>
</dbReference>
<dbReference type="InterPro" id="IPR003115">
    <property type="entry name" value="ParB_N"/>
</dbReference>
<evidence type="ECO:0000259" key="1">
    <source>
        <dbReference type="SMART" id="SM00470"/>
    </source>
</evidence>
<accession>H5V171</accession>
<dbReference type="PANTHER" id="PTHR30083">
    <property type="entry name" value="TRANSCRIPTIONAL REGULATOR-RELATED"/>
    <property type="match status" value="1"/>
</dbReference>
<dbReference type="EMBL" id="BAFF01000003">
    <property type="protein sequence ID" value="GAB51729.1"/>
    <property type="molecule type" value="Genomic_DNA"/>
</dbReference>
<name>H5V171_ATLHE</name>
<proteinExistence type="predicted"/>
<keyword evidence="3" id="KW-1185">Reference proteome</keyword>
<dbReference type="AlphaFoldDB" id="H5V171"/>
<dbReference type="Pfam" id="PF02195">
    <property type="entry name" value="ParB_N"/>
    <property type="match status" value="1"/>
</dbReference>
<gene>
    <name evidence="2" type="primary">ybdM</name>
    <name evidence="2" type="ORF">EH105704_03_02340</name>
</gene>
<dbReference type="Gene3D" id="3.90.1530.10">
    <property type="entry name" value="Conserved hypothetical protein from pyrococcus furiosus pfu- 392566-001, ParB domain"/>
    <property type="match status" value="1"/>
</dbReference>
<comment type="caution">
    <text evidence="2">The sequence shown here is derived from an EMBL/GenBank/DDBJ whole genome shotgun (WGS) entry which is preliminary data.</text>
</comment>
<protein>
    <recommendedName>
        <fullName evidence="1">ParB-like N-terminal domain-containing protein</fullName>
    </recommendedName>
</protein>
<dbReference type="GeneID" id="92828002"/>
<dbReference type="eggNOG" id="COG1475">
    <property type="taxonomic scope" value="Bacteria"/>
</dbReference>
<dbReference type="InterPro" id="IPR036086">
    <property type="entry name" value="ParB/Sulfiredoxin_sf"/>
</dbReference>
<dbReference type="SUPFAM" id="SSF110849">
    <property type="entry name" value="ParB/Sulfiredoxin"/>
    <property type="match status" value="1"/>
</dbReference>
<sequence length="215" mass="24005">MASDLSFPLSDLLSPLTTWLKSLPEEARIDALNQIKEALHALSPFSHQPVDCVKWVKSSQLKENNYNPNVMAAAERKLLLHSLLQDGYTQPVVATQQQGNALSLVDGAHRFRAAVKDKTLAKRLGGYIPVVVLTRNDAGRDANIASTVRHNRARGKHQIPAMSALVQELSRYGWDDKHIAEQLGMEPDEVLRLKQTAGLKEMFADRQYSQAWTVE</sequence>
<dbReference type="GO" id="GO:0071453">
    <property type="term" value="P:cellular response to oxygen levels"/>
    <property type="evidence" value="ECO:0007669"/>
    <property type="project" value="TreeGrafter"/>
</dbReference>
<feature type="domain" description="ParB-like N-terminal" evidence="1">
    <location>
        <begin position="54"/>
        <end position="148"/>
    </location>
</feature>
<dbReference type="SMART" id="SM00470">
    <property type="entry name" value="ParB"/>
    <property type="match status" value="1"/>
</dbReference>
<dbReference type="PANTHER" id="PTHR30083:SF1">
    <property type="entry name" value="TRANSCRIPTIONAL REGULATOR"/>
    <property type="match status" value="1"/>
</dbReference>
<evidence type="ECO:0000313" key="3">
    <source>
        <dbReference type="Proteomes" id="UP000010297"/>
    </source>
</evidence>
<organism evidence="2 3">
    <name type="scientific">Atlantibacter hermannii NBRC 105704</name>
    <dbReference type="NCBI Taxonomy" id="1115512"/>
    <lineage>
        <taxon>Bacteria</taxon>
        <taxon>Pseudomonadati</taxon>
        <taxon>Pseudomonadota</taxon>
        <taxon>Gammaproteobacteria</taxon>
        <taxon>Enterobacterales</taxon>
        <taxon>Enterobacteriaceae</taxon>
        <taxon>Atlantibacter</taxon>
    </lineage>
</organism>